<evidence type="ECO:0000313" key="4">
    <source>
        <dbReference type="Proteomes" id="UP000008974"/>
    </source>
</evidence>
<dbReference type="EMBL" id="ACVC01000153">
    <property type="protein sequence ID" value="EFO62996.1"/>
    <property type="molecule type" value="Genomic_DNA"/>
</dbReference>
<feature type="coiled-coil region" evidence="1">
    <location>
        <begin position="1111"/>
        <end position="1163"/>
    </location>
</feature>
<feature type="region of interest" description="Disordered" evidence="2">
    <location>
        <begin position="482"/>
        <end position="533"/>
    </location>
</feature>
<feature type="coiled-coil region" evidence="1">
    <location>
        <begin position="537"/>
        <end position="609"/>
    </location>
</feature>
<name>E1F3G3_GIAIA</name>
<dbReference type="AlphaFoldDB" id="E1F3G3"/>
<accession>E1F3G3</accession>
<dbReference type="Proteomes" id="UP000008974">
    <property type="component" value="Unassembled WGS sequence"/>
</dbReference>
<evidence type="ECO:0000256" key="1">
    <source>
        <dbReference type="SAM" id="Coils"/>
    </source>
</evidence>
<dbReference type="VEuPathDB" id="GiardiaDB:GLP15_4926"/>
<keyword evidence="1" id="KW-0175">Coiled coil</keyword>
<dbReference type="SUPFAM" id="SSF48403">
    <property type="entry name" value="Ankyrin repeat"/>
    <property type="match status" value="2"/>
</dbReference>
<dbReference type="PANTHER" id="PTHR24184">
    <property type="entry name" value="SI:CH211-189E2.2"/>
    <property type="match status" value="1"/>
</dbReference>
<comment type="caution">
    <text evidence="3">The sequence shown here is derived from an EMBL/GenBank/DDBJ whole genome shotgun (WGS) entry which is preliminary data.</text>
</comment>
<feature type="region of interest" description="Disordered" evidence="2">
    <location>
        <begin position="616"/>
        <end position="636"/>
    </location>
</feature>
<dbReference type="Pfam" id="PF12796">
    <property type="entry name" value="Ank_2"/>
    <property type="match status" value="3"/>
</dbReference>
<feature type="coiled-coil region" evidence="1">
    <location>
        <begin position="925"/>
        <end position="1085"/>
    </location>
</feature>
<dbReference type="OMA" id="PHEAGFR"/>
<dbReference type="STRING" id="658858.E1F3G3"/>
<dbReference type="Gene3D" id="1.25.40.20">
    <property type="entry name" value="Ankyrin repeat-containing domain"/>
    <property type="match status" value="1"/>
</dbReference>
<evidence type="ECO:0000256" key="2">
    <source>
        <dbReference type="SAM" id="MobiDB-lite"/>
    </source>
</evidence>
<dbReference type="InterPro" id="IPR036770">
    <property type="entry name" value="Ankyrin_rpt-contain_sf"/>
</dbReference>
<dbReference type="PANTHER" id="PTHR24184:SF11">
    <property type="entry name" value="ANKYRIN REPEAT AND SOCS BOX CONTAINING 3"/>
    <property type="match status" value="1"/>
</dbReference>
<evidence type="ECO:0000313" key="3">
    <source>
        <dbReference type="EMBL" id="EFO62996.1"/>
    </source>
</evidence>
<reference evidence="3 4" key="1">
    <citation type="journal article" date="2010" name="BMC Genomics">
        <title>Genome analysis and comparative genomics of a Giardia intestinalis assemblage E isolate.</title>
        <authorList>
            <person name="Jerlstrom-Hultqvist J."/>
            <person name="Franzen O."/>
            <person name="Ankarklev J."/>
            <person name="Xu F."/>
            <person name="Nohynkova E."/>
            <person name="Andersson J.O."/>
            <person name="Svard S.G."/>
            <person name="Andersson B."/>
        </authorList>
    </citation>
    <scope>NUCLEOTIDE SEQUENCE [LARGE SCALE GENOMIC DNA]</scope>
    <source>
        <strain evidence="3 4">P15</strain>
    </source>
</reference>
<sequence length="1191" mass="132318">MDVDPWFNAAASGDVRFIARNYLSNAKRTEPNPPYQTAMMKAAETHNLSIVKLLLSHEKRLTTPEGWTSLMSAAKNGFTDIVETLFPHEAGFRTLTTVSPYKPNTTALLLAATHGHDQIVKLLYEREAELSGWTPLFFAAYSVDFGALNTAFSSDPSLLTSVASRDNYNRTPLMYLVMHRRDTLTRHDLGRCIKLLIRTQEGAQDVYGKTALMYAVAAKHRDAVRYLLDLTTTEINKHTYVETDNGTIVAGKTALMLAVEMEDYTLCDMLSRYEIGRTTQSGITSLMLAASLGNLEICKLLAPYENSFSTVSATAEFPVGSTALTIAKQCGRQDIVSFLQTIGSEPDQSTIFPMPLRSLGRIDGSLIYSSLYDSPSDNQLKGSTRPLELASRGSSPPFQSTEPYTQPIIIPISTPAARGDAVTAKVSYTSSVMRLSGAQQESFDDSALLSRKSNFSLSHTVSGRPKSAALIGSLSIASPTKPMTVSELTGRKQDVSDSQNYRELSERTSQQHSSLHAGGSLATQSTPWSARSRRDSRLQLEIENAVLNRKLHEADKKIALLQSVDANVVELQSELDQARKTITQNQHYIQELEKEKDSTIQQLAREQVHNDVGDIIRRLSTSPPPNAGHAEVDQSSSNIELENLRADLDDKSTELQVFQYDVSNRIYPAIYELQSHFTTSHVAVQQKIDDITDKLSAHENLVQQLSSILITLQQREVLRYPDLFINDLISGSTVDPTGAAFKVSLGSKSQLSIDNTQGVLNDNLELLGLRKRVSELEHENTILKQHRVAGDTISTSPGHQTFSQHSAHTQQDGFIISKLEETNNRLKAIEGILALLRTPGVTGQNGPSNAHLDNSLNKTLTALEGELTLLKSSICQFDNKAQGSSNEGTETTLLDELDKNLQETRVFDAKFSELRNKVLVYKESVQKERRQNMLLNEQISKLTADLDLTTSQLHAAQAEVQALRQAKDQEDLRNSTSIRRRDEELEDLRARLQVMDELESQVSTLKTENALLENKIDHLQKDISVSTAELSFKERQLLEQGMSLQTLEIKHQQLMSDNEVLAKEKGELEVKTECLLQEYDVLQEEMKLLMTKNASSEESLRIMSMELKSIREGGNEEVKSLKRQLAEAESSLTNSKQENETIIHGLESRLRSSTEALASLRNEIGASCECIEKARQRLGSADDLLSRTLGM</sequence>
<feature type="compositionally biased region" description="Polar residues" evidence="2">
    <location>
        <begin position="496"/>
        <end position="514"/>
    </location>
</feature>
<dbReference type="InterPro" id="IPR002110">
    <property type="entry name" value="Ankyrin_rpt"/>
</dbReference>
<gene>
    <name evidence="3" type="ORF">GLP15_4926</name>
</gene>
<organism evidence="3 4">
    <name type="scientific">Giardia intestinalis (strain P15)</name>
    <name type="common">Giardia lamblia</name>
    <dbReference type="NCBI Taxonomy" id="658858"/>
    <lineage>
        <taxon>Eukaryota</taxon>
        <taxon>Metamonada</taxon>
        <taxon>Diplomonadida</taxon>
        <taxon>Hexamitidae</taxon>
        <taxon>Giardiinae</taxon>
        <taxon>Giardia</taxon>
    </lineage>
</organism>
<proteinExistence type="predicted"/>
<protein>
    <submittedName>
        <fullName evidence="3">Protein 21.1</fullName>
    </submittedName>
</protein>
<dbReference type="OrthoDB" id="194358at2759"/>
<feature type="compositionally biased region" description="Polar residues" evidence="2">
    <location>
        <begin position="392"/>
        <end position="403"/>
    </location>
</feature>
<dbReference type="SMART" id="SM00248">
    <property type="entry name" value="ANK"/>
    <property type="match status" value="8"/>
</dbReference>
<feature type="region of interest" description="Disordered" evidence="2">
    <location>
        <begin position="377"/>
        <end position="403"/>
    </location>
</feature>